<dbReference type="PANTHER" id="PTHR31213:SF24">
    <property type="entry name" value="OS08G0374000 PROTEIN"/>
    <property type="match status" value="1"/>
</dbReference>
<feature type="domain" description="Bet v I/Major latex protein" evidence="2">
    <location>
        <begin position="1"/>
        <end position="137"/>
    </location>
</feature>
<dbReference type="PRINTS" id="PR00634">
    <property type="entry name" value="BETALLERGEN"/>
</dbReference>
<dbReference type="GO" id="GO:0005737">
    <property type="term" value="C:cytoplasm"/>
    <property type="evidence" value="ECO:0000318"/>
    <property type="project" value="GO_Central"/>
</dbReference>
<dbReference type="Gene3D" id="3.30.530.20">
    <property type="match status" value="1"/>
</dbReference>
<dbReference type="GO" id="GO:0009738">
    <property type="term" value="P:abscisic acid-activated signaling pathway"/>
    <property type="evidence" value="ECO:0000318"/>
    <property type="project" value="GO_Central"/>
</dbReference>
<dbReference type="eggNOG" id="ENOG502RXTQ">
    <property type="taxonomic scope" value="Eukaryota"/>
</dbReference>
<dbReference type="FunFam" id="3.30.530.20:FF:000007">
    <property type="entry name" value="Major pollen allergen Bet v 1-A"/>
    <property type="match status" value="1"/>
</dbReference>
<accession>D8T4D4</accession>
<dbReference type="InterPro" id="IPR023393">
    <property type="entry name" value="START-like_dom_sf"/>
</dbReference>
<dbReference type="Gramene" id="EFJ08551">
    <property type="protein sequence ID" value="EFJ08551"/>
    <property type="gene ID" value="SELMODRAFT_18100"/>
</dbReference>
<evidence type="ECO:0000313" key="4">
    <source>
        <dbReference type="Proteomes" id="UP000001514"/>
    </source>
</evidence>
<sequence>PASRMYATLRDVHNLLPKIVPDFIKSYELVEGDGGVGTIRKITFGPLVSKEPTVATEKVLAVDDAAKSVTYSLIEGDLTKLYSQFVATTKYVDGADDGSSTAIWSVEYEPIGDSPAPEQAKEAVLGSMKAVEGYLLA</sequence>
<dbReference type="KEGG" id="smo:SELMODRAFT_18100"/>
<dbReference type="GO" id="GO:0005634">
    <property type="term" value="C:nucleus"/>
    <property type="evidence" value="ECO:0000318"/>
    <property type="project" value="GO_Central"/>
</dbReference>
<dbReference type="SMART" id="SM01037">
    <property type="entry name" value="Bet_v_1"/>
    <property type="match status" value="1"/>
</dbReference>
<dbReference type="EMBL" id="GL377673">
    <property type="protein sequence ID" value="EFJ08551.1"/>
    <property type="molecule type" value="Genomic_DNA"/>
</dbReference>
<dbReference type="OMA" id="WSVEYEP"/>
<dbReference type="GO" id="GO:0006952">
    <property type="term" value="P:defense response"/>
    <property type="evidence" value="ECO:0007669"/>
    <property type="project" value="InterPro"/>
</dbReference>
<feature type="non-terminal residue" evidence="3">
    <location>
        <position position="1"/>
    </location>
</feature>
<name>D8T4D4_SELML</name>
<dbReference type="PANTHER" id="PTHR31213">
    <property type="entry name" value="OS08G0374000 PROTEIN-RELATED"/>
    <property type="match status" value="1"/>
</dbReference>
<dbReference type="GO" id="GO:0010427">
    <property type="term" value="F:abscisic acid binding"/>
    <property type="evidence" value="ECO:0000318"/>
    <property type="project" value="GO_Central"/>
</dbReference>
<dbReference type="Pfam" id="PF00407">
    <property type="entry name" value="Bet_v_1"/>
    <property type="match status" value="1"/>
</dbReference>
<proteinExistence type="inferred from homology"/>
<evidence type="ECO:0000256" key="1">
    <source>
        <dbReference type="ARBA" id="ARBA00009744"/>
    </source>
</evidence>
<keyword evidence="4" id="KW-1185">Reference proteome</keyword>
<dbReference type="CDD" id="cd07816">
    <property type="entry name" value="Bet_v1-like"/>
    <property type="match status" value="1"/>
</dbReference>
<dbReference type="SUPFAM" id="SSF55961">
    <property type="entry name" value="Bet v1-like"/>
    <property type="match status" value="1"/>
</dbReference>
<organism evidence="4">
    <name type="scientific">Selaginella moellendorffii</name>
    <name type="common">Spikemoss</name>
    <dbReference type="NCBI Taxonomy" id="88036"/>
    <lineage>
        <taxon>Eukaryota</taxon>
        <taxon>Viridiplantae</taxon>
        <taxon>Streptophyta</taxon>
        <taxon>Embryophyta</taxon>
        <taxon>Tracheophyta</taxon>
        <taxon>Lycopodiopsida</taxon>
        <taxon>Selaginellales</taxon>
        <taxon>Selaginellaceae</taxon>
        <taxon>Selaginella</taxon>
    </lineage>
</organism>
<dbReference type="GO" id="GO:0004864">
    <property type="term" value="F:protein phosphatase inhibitor activity"/>
    <property type="evidence" value="ECO:0000318"/>
    <property type="project" value="GO_Central"/>
</dbReference>
<protein>
    <recommendedName>
        <fullName evidence="2">Bet v I/Major latex protein domain-containing protein</fullName>
    </recommendedName>
</protein>
<dbReference type="InParanoid" id="D8T4D4"/>
<dbReference type="InterPro" id="IPR050279">
    <property type="entry name" value="Plant_def-hormone_signal"/>
</dbReference>
<comment type="similarity">
    <text evidence="1">Belongs to the BetVI family.</text>
</comment>
<gene>
    <name evidence="3" type="ORF">SELMODRAFT_18100</name>
</gene>
<dbReference type="AlphaFoldDB" id="D8T4D4"/>
<feature type="non-terminal residue" evidence="3">
    <location>
        <position position="137"/>
    </location>
</feature>
<dbReference type="HOGENOM" id="CLU_081988_4_0_1"/>
<dbReference type="InterPro" id="IPR024949">
    <property type="entry name" value="Bet_v_I_allergen"/>
</dbReference>
<reference evidence="3 4" key="1">
    <citation type="journal article" date="2011" name="Science">
        <title>The Selaginella genome identifies genetic changes associated with the evolution of vascular plants.</title>
        <authorList>
            <person name="Banks J.A."/>
            <person name="Nishiyama T."/>
            <person name="Hasebe M."/>
            <person name="Bowman J.L."/>
            <person name="Gribskov M."/>
            <person name="dePamphilis C."/>
            <person name="Albert V.A."/>
            <person name="Aono N."/>
            <person name="Aoyama T."/>
            <person name="Ambrose B.A."/>
            <person name="Ashton N.W."/>
            <person name="Axtell M.J."/>
            <person name="Barker E."/>
            <person name="Barker M.S."/>
            <person name="Bennetzen J.L."/>
            <person name="Bonawitz N.D."/>
            <person name="Chapple C."/>
            <person name="Cheng C."/>
            <person name="Correa L.G."/>
            <person name="Dacre M."/>
            <person name="DeBarry J."/>
            <person name="Dreyer I."/>
            <person name="Elias M."/>
            <person name="Engstrom E.M."/>
            <person name="Estelle M."/>
            <person name="Feng L."/>
            <person name="Finet C."/>
            <person name="Floyd S.K."/>
            <person name="Frommer W.B."/>
            <person name="Fujita T."/>
            <person name="Gramzow L."/>
            <person name="Gutensohn M."/>
            <person name="Harholt J."/>
            <person name="Hattori M."/>
            <person name="Heyl A."/>
            <person name="Hirai T."/>
            <person name="Hiwatashi Y."/>
            <person name="Ishikawa M."/>
            <person name="Iwata M."/>
            <person name="Karol K.G."/>
            <person name="Koehler B."/>
            <person name="Kolukisaoglu U."/>
            <person name="Kubo M."/>
            <person name="Kurata T."/>
            <person name="Lalonde S."/>
            <person name="Li K."/>
            <person name="Li Y."/>
            <person name="Litt A."/>
            <person name="Lyons E."/>
            <person name="Manning G."/>
            <person name="Maruyama T."/>
            <person name="Michael T.P."/>
            <person name="Mikami K."/>
            <person name="Miyazaki S."/>
            <person name="Morinaga S."/>
            <person name="Murata T."/>
            <person name="Mueller-Roeber B."/>
            <person name="Nelson D.R."/>
            <person name="Obara M."/>
            <person name="Oguri Y."/>
            <person name="Olmstead R.G."/>
            <person name="Onodera N."/>
            <person name="Petersen B.L."/>
            <person name="Pils B."/>
            <person name="Prigge M."/>
            <person name="Rensing S.A."/>
            <person name="Riano-Pachon D.M."/>
            <person name="Roberts A.W."/>
            <person name="Sato Y."/>
            <person name="Scheller H.V."/>
            <person name="Schulz B."/>
            <person name="Schulz C."/>
            <person name="Shakirov E.V."/>
            <person name="Shibagaki N."/>
            <person name="Shinohara N."/>
            <person name="Shippen D.E."/>
            <person name="Soerensen I."/>
            <person name="Sotooka R."/>
            <person name="Sugimoto N."/>
            <person name="Sugita M."/>
            <person name="Sumikawa N."/>
            <person name="Tanurdzic M."/>
            <person name="Theissen G."/>
            <person name="Ulvskov P."/>
            <person name="Wakazuki S."/>
            <person name="Weng J.K."/>
            <person name="Willats W.W."/>
            <person name="Wipf D."/>
            <person name="Wolf P.G."/>
            <person name="Yang L."/>
            <person name="Zimmer A.D."/>
            <person name="Zhu Q."/>
            <person name="Mitros T."/>
            <person name="Hellsten U."/>
            <person name="Loque D."/>
            <person name="Otillar R."/>
            <person name="Salamov A."/>
            <person name="Schmutz J."/>
            <person name="Shapiro H."/>
            <person name="Lindquist E."/>
            <person name="Lucas S."/>
            <person name="Rokhsar D."/>
            <person name="Grigoriev I.V."/>
        </authorList>
    </citation>
    <scope>NUCLEOTIDE SEQUENCE [LARGE SCALE GENOMIC DNA]</scope>
</reference>
<dbReference type="GO" id="GO:0038023">
    <property type="term" value="F:signaling receptor activity"/>
    <property type="evidence" value="ECO:0000318"/>
    <property type="project" value="GO_Central"/>
</dbReference>
<dbReference type="OrthoDB" id="1845342at2759"/>
<dbReference type="Proteomes" id="UP000001514">
    <property type="component" value="Unassembled WGS sequence"/>
</dbReference>
<evidence type="ECO:0000313" key="3">
    <source>
        <dbReference type="EMBL" id="EFJ08551.1"/>
    </source>
</evidence>
<dbReference type="InterPro" id="IPR000916">
    <property type="entry name" value="Bet_v_I/MLP"/>
</dbReference>
<evidence type="ECO:0000259" key="2">
    <source>
        <dbReference type="SMART" id="SM01037"/>
    </source>
</evidence>